<dbReference type="GO" id="GO:0004038">
    <property type="term" value="F:allantoinase activity"/>
    <property type="evidence" value="ECO:0007669"/>
    <property type="project" value="TreeGrafter"/>
</dbReference>
<feature type="binding site" evidence="6">
    <location>
        <position position="59"/>
    </location>
    <ligand>
        <name>Zn(2+)</name>
        <dbReference type="ChEBI" id="CHEBI:29105"/>
        <label>1</label>
    </ligand>
</feature>
<dbReference type="InterPro" id="IPR024403">
    <property type="entry name" value="DHOase_cat"/>
</dbReference>
<feature type="binding site" evidence="6">
    <location>
        <position position="61"/>
    </location>
    <ligand>
        <name>Zn(2+)</name>
        <dbReference type="ChEBI" id="CHEBI:29105"/>
        <label>1</label>
    </ligand>
</feature>
<feature type="domain" description="Dihydroorotase catalytic" evidence="7">
    <location>
        <begin position="48"/>
        <end position="237"/>
    </location>
</feature>
<keyword evidence="3 6" id="KW-0479">Metal-binding</keyword>
<evidence type="ECO:0000256" key="4">
    <source>
        <dbReference type="ARBA" id="ARBA00022801"/>
    </source>
</evidence>
<evidence type="ECO:0000313" key="9">
    <source>
        <dbReference type="Proteomes" id="UP000270219"/>
    </source>
</evidence>
<dbReference type="EMBL" id="RCHR01000003">
    <property type="protein sequence ID" value="RLL45256.1"/>
    <property type="molecule type" value="Genomic_DNA"/>
</dbReference>
<dbReference type="GO" id="GO:0005737">
    <property type="term" value="C:cytoplasm"/>
    <property type="evidence" value="ECO:0007669"/>
    <property type="project" value="TreeGrafter"/>
</dbReference>
<feature type="binding site" evidence="6">
    <location>
        <begin position="61"/>
        <end position="63"/>
    </location>
    <ligand>
        <name>substrate</name>
    </ligand>
</feature>
<feature type="binding site" evidence="6">
    <location>
        <position position="93"/>
    </location>
    <ligand>
        <name>substrate</name>
    </ligand>
</feature>
<comment type="pathway">
    <text evidence="6">Pyrimidine metabolism; UMP biosynthesis via de novo pathway; (S)-dihydroorotate from bicarbonate: step 3/3.</text>
</comment>
<proteinExistence type="inferred from homology"/>
<feature type="binding site" evidence="6">
    <location>
        <position position="304"/>
    </location>
    <ligand>
        <name>Zn(2+)</name>
        <dbReference type="ChEBI" id="CHEBI:29105"/>
        <label>1</label>
    </ligand>
</feature>
<dbReference type="PANTHER" id="PTHR43668">
    <property type="entry name" value="ALLANTOINASE"/>
    <property type="match status" value="1"/>
</dbReference>
<evidence type="ECO:0000313" key="8">
    <source>
        <dbReference type="EMBL" id="RLL45256.1"/>
    </source>
</evidence>
<keyword evidence="9" id="KW-1185">Reference proteome</keyword>
<feature type="binding site" evidence="6">
    <location>
        <position position="308"/>
    </location>
    <ligand>
        <name>substrate</name>
    </ligand>
</feature>
<evidence type="ECO:0000256" key="5">
    <source>
        <dbReference type="ARBA" id="ARBA00022975"/>
    </source>
</evidence>
<comment type="caution">
    <text evidence="8">The sequence shown here is derived from an EMBL/GenBank/DDBJ whole genome shotgun (WGS) entry which is preliminary data.</text>
</comment>
<reference evidence="8 9" key="1">
    <citation type="submission" date="2018-10" db="EMBL/GenBank/DDBJ databases">
        <title>Oceanobacillus sp. YLB-02 draft genome.</title>
        <authorList>
            <person name="Yu L."/>
        </authorList>
    </citation>
    <scope>NUCLEOTIDE SEQUENCE [LARGE SCALE GENOMIC DNA]</scope>
    <source>
        <strain evidence="8 9">YLB-02</strain>
    </source>
</reference>
<evidence type="ECO:0000256" key="1">
    <source>
        <dbReference type="ARBA" id="ARBA00002368"/>
    </source>
</evidence>
<dbReference type="InterPro" id="IPR032466">
    <property type="entry name" value="Metal_Hydrolase"/>
</dbReference>
<comment type="similarity">
    <text evidence="2 6">Belongs to the metallo-dependent hydrolases superfamily. DHOase family. Class I DHOase subfamily.</text>
</comment>
<feature type="binding site" evidence="6">
    <location>
        <position position="277"/>
    </location>
    <ligand>
        <name>substrate</name>
    </ligand>
</feature>
<dbReference type="RefSeq" id="WP_121522843.1">
    <property type="nucleotide sequence ID" value="NZ_RCHR01000003.1"/>
</dbReference>
<dbReference type="PROSITE" id="PS00483">
    <property type="entry name" value="DIHYDROOROTASE_2"/>
    <property type="match status" value="1"/>
</dbReference>
<dbReference type="GO" id="GO:0008270">
    <property type="term" value="F:zinc ion binding"/>
    <property type="evidence" value="ECO:0007669"/>
    <property type="project" value="UniProtKB-UniRule"/>
</dbReference>
<name>A0A498D728_9BACI</name>
<accession>A0A498D728</accession>
<dbReference type="AlphaFoldDB" id="A0A498D728"/>
<dbReference type="PANTHER" id="PTHR43668:SF2">
    <property type="entry name" value="ALLANTOINASE"/>
    <property type="match status" value="1"/>
</dbReference>
<dbReference type="SUPFAM" id="SSF51556">
    <property type="entry name" value="Metallo-dependent hydrolases"/>
    <property type="match status" value="1"/>
</dbReference>
<sequence>MKVLLTNGKRLLPSNELIDCEVLIEDNQIKKIATGIQEDANETVNLKGNLILPGFIDVHIHLREPGGEHKETILTGTKAAARGGYTTVCAMPNTNPVPDSAQSVKALLERIESDAQVRVLPYASITKGLKGEELTNIKELAEMNVFAFTDDGVGIQTADQMLQAMRLASKAGVPVVAHCEDNSLIYGGVVHDGKVSQRLGLPGIPSLAESVQIARDVLLAEEANCHYHVCHVSTKESVRVIRDAKRAGIHVTAEVTPHHLLLNESDILKNDANYKMNPPLRSKEDQEALLEALLDGTIDFIATDHAPHAADEKAKGMLDAPFGIVGLETAFPLLYTHLVKTNKITLAQLVEWMTVKPAKTFGLPYGVLEENHIADITVVQLDEGTAIDKETFYSKGKNTPFNGWKVYGNPALTIAEGKIVYSKEDVHVQTTISS</sequence>
<dbReference type="GO" id="GO:0004151">
    <property type="term" value="F:dihydroorotase activity"/>
    <property type="evidence" value="ECO:0007669"/>
    <property type="project" value="UniProtKB-UniRule"/>
</dbReference>
<dbReference type="PROSITE" id="PS00482">
    <property type="entry name" value="DIHYDROOROTASE_1"/>
    <property type="match status" value="1"/>
</dbReference>
<evidence type="ECO:0000256" key="2">
    <source>
        <dbReference type="ARBA" id="ARBA00010286"/>
    </source>
</evidence>
<keyword evidence="6" id="KW-0862">Zinc</keyword>
<keyword evidence="5 6" id="KW-0665">Pyrimidine biosynthesis</keyword>
<dbReference type="CDD" id="cd01317">
    <property type="entry name" value="DHOase_IIa"/>
    <property type="match status" value="1"/>
</dbReference>
<dbReference type="EC" id="3.5.2.3" evidence="6"/>
<comment type="catalytic activity">
    <reaction evidence="6">
        <text>(S)-dihydroorotate + H2O = N-carbamoyl-L-aspartate + H(+)</text>
        <dbReference type="Rhea" id="RHEA:24296"/>
        <dbReference type="ChEBI" id="CHEBI:15377"/>
        <dbReference type="ChEBI" id="CHEBI:15378"/>
        <dbReference type="ChEBI" id="CHEBI:30864"/>
        <dbReference type="ChEBI" id="CHEBI:32814"/>
        <dbReference type="EC" id="3.5.2.3"/>
    </reaction>
</comment>
<dbReference type="InterPro" id="IPR050138">
    <property type="entry name" value="DHOase/Allantoinase_Hydrolase"/>
</dbReference>
<evidence type="ECO:0000256" key="3">
    <source>
        <dbReference type="ARBA" id="ARBA00022723"/>
    </source>
</evidence>
<feature type="binding site" evidence="6">
    <location>
        <position position="151"/>
    </location>
    <ligand>
        <name>Zn(2+)</name>
        <dbReference type="ChEBI" id="CHEBI:29105"/>
        <label>2</label>
    </ligand>
</feature>
<organism evidence="8 9">
    <name type="scientific">Oceanobacillus piezotolerans</name>
    <dbReference type="NCBI Taxonomy" id="2448030"/>
    <lineage>
        <taxon>Bacteria</taxon>
        <taxon>Bacillati</taxon>
        <taxon>Bacillota</taxon>
        <taxon>Bacilli</taxon>
        <taxon>Bacillales</taxon>
        <taxon>Bacillaceae</taxon>
        <taxon>Oceanobacillus</taxon>
    </lineage>
</organism>
<gene>
    <name evidence="6" type="primary">pyrC</name>
    <name evidence="8" type="ORF">D8M04_10385</name>
</gene>
<dbReference type="Gene3D" id="2.30.40.10">
    <property type="entry name" value="Urease, subunit C, domain 1"/>
    <property type="match status" value="1"/>
</dbReference>
<dbReference type="GO" id="GO:0006145">
    <property type="term" value="P:purine nucleobase catabolic process"/>
    <property type="evidence" value="ECO:0007669"/>
    <property type="project" value="TreeGrafter"/>
</dbReference>
<dbReference type="InterPro" id="IPR011059">
    <property type="entry name" value="Metal-dep_hydrolase_composite"/>
</dbReference>
<dbReference type="OrthoDB" id="9765462at2"/>
<comment type="function">
    <text evidence="1 6">Catalyzes the reversible cyclization of carbamoyl aspartate to dihydroorotate.</text>
</comment>
<protein>
    <recommendedName>
        <fullName evidence="6">Dihydroorotase</fullName>
        <shortName evidence="6">DHOase</shortName>
        <ecNumber evidence="6">3.5.2.3</ecNumber>
    </recommendedName>
</protein>
<dbReference type="NCBIfam" id="TIGR00857">
    <property type="entry name" value="pyrC_multi"/>
    <property type="match status" value="1"/>
</dbReference>
<feature type="binding site" evidence="6">
    <location>
        <position position="231"/>
    </location>
    <ligand>
        <name>Zn(2+)</name>
        <dbReference type="ChEBI" id="CHEBI:29105"/>
        <label>2</label>
    </ligand>
</feature>
<dbReference type="HAMAP" id="MF_00220_B">
    <property type="entry name" value="PyrC_classI_B"/>
    <property type="match status" value="1"/>
</dbReference>
<feature type="active site" evidence="6">
    <location>
        <position position="304"/>
    </location>
</feature>
<comment type="cofactor">
    <cofactor evidence="6">
        <name>Zn(2+)</name>
        <dbReference type="ChEBI" id="CHEBI:29105"/>
    </cofactor>
    <text evidence="6">Binds 2 Zn(2+) ions per subunit.</text>
</comment>
<dbReference type="Gene3D" id="3.20.20.140">
    <property type="entry name" value="Metal-dependent hydrolases"/>
    <property type="match status" value="1"/>
</dbReference>
<feature type="binding site" evidence="6">
    <location>
        <begin position="322"/>
        <end position="323"/>
    </location>
    <ligand>
        <name>substrate</name>
    </ligand>
</feature>
<dbReference type="InterPro" id="IPR004722">
    <property type="entry name" value="DHOase"/>
</dbReference>
<dbReference type="NCBIfam" id="NF006837">
    <property type="entry name" value="PRK09357.1-2"/>
    <property type="match status" value="1"/>
</dbReference>
<dbReference type="Pfam" id="PF12890">
    <property type="entry name" value="DHOase"/>
    <property type="match status" value="1"/>
</dbReference>
<dbReference type="InterPro" id="IPR002195">
    <property type="entry name" value="Dihydroorotase_CS"/>
</dbReference>
<evidence type="ECO:0000259" key="7">
    <source>
        <dbReference type="Pfam" id="PF12890"/>
    </source>
</evidence>
<dbReference type="GO" id="GO:0044205">
    <property type="term" value="P:'de novo' UMP biosynthetic process"/>
    <property type="evidence" value="ECO:0007669"/>
    <property type="project" value="UniProtKB-UniRule"/>
</dbReference>
<feature type="binding site" evidence="6">
    <location>
        <position position="151"/>
    </location>
    <ligand>
        <name>Zn(2+)</name>
        <dbReference type="ChEBI" id="CHEBI:29105"/>
        <label>1</label>
    </ligand>
</feature>
<keyword evidence="4 6" id="KW-0378">Hydrolase</keyword>
<dbReference type="Proteomes" id="UP000270219">
    <property type="component" value="Unassembled WGS sequence"/>
</dbReference>
<dbReference type="UniPathway" id="UPA00070">
    <property type="reaction ID" value="UER00117"/>
</dbReference>
<feature type="binding site" evidence="6">
    <location>
        <position position="178"/>
    </location>
    <ligand>
        <name>Zn(2+)</name>
        <dbReference type="ChEBI" id="CHEBI:29105"/>
        <label>2</label>
    </ligand>
</feature>
<dbReference type="SUPFAM" id="SSF51338">
    <property type="entry name" value="Composite domain of metallo-dependent hydrolases"/>
    <property type="match status" value="1"/>
</dbReference>
<evidence type="ECO:0000256" key="6">
    <source>
        <dbReference type="HAMAP-Rule" id="MF_00220"/>
    </source>
</evidence>